<evidence type="ECO:0000256" key="2">
    <source>
        <dbReference type="PROSITE-ProRule" id="PRU00110"/>
    </source>
</evidence>
<organism evidence="4 5">
    <name type="scientific">Methylobacterium jeotgali</name>
    <dbReference type="NCBI Taxonomy" id="381630"/>
    <lineage>
        <taxon>Bacteria</taxon>
        <taxon>Pseudomonadati</taxon>
        <taxon>Pseudomonadota</taxon>
        <taxon>Alphaproteobacteria</taxon>
        <taxon>Hyphomicrobiales</taxon>
        <taxon>Methylobacteriaceae</taxon>
        <taxon>Methylobacterium</taxon>
    </lineage>
</organism>
<reference evidence="4" key="1">
    <citation type="journal article" date="2021" name="Front. Microbiol.">
        <title>Comprehensive Comparative Genomics and Phenotyping of Methylobacterium Species.</title>
        <authorList>
            <person name="Alessa O."/>
            <person name="Ogura Y."/>
            <person name="Fujitani Y."/>
            <person name="Takami H."/>
            <person name="Hayashi T."/>
            <person name="Sahin N."/>
            <person name="Tani A."/>
        </authorList>
    </citation>
    <scope>NUCLEOTIDE SEQUENCE</scope>
    <source>
        <strain evidence="4">LMG 23639</strain>
    </source>
</reference>
<dbReference type="Pfam" id="PF01627">
    <property type="entry name" value="Hpt"/>
    <property type="match status" value="1"/>
</dbReference>
<dbReference type="PROSITE" id="PS50894">
    <property type="entry name" value="HPT"/>
    <property type="match status" value="1"/>
</dbReference>
<dbReference type="InterPro" id="IPR036641">
    <property type="entry name" value="HPT_dom_sf"/>
</dbReference>
<proteinExistence type="predicted"/>
<dbReference type="SUPFAM" id="SSF47226">
    <property type="entry name" value="Histidine-containing phosphotransfer domain, HPT domain"/>
    <property type="match status" value="1"/>
</dbReference>
<reference evidence="4" key="2">
    <citation type="submission" date="2021-08" db="EMBL/GenBank/DDBJ databases">
        <authorList>
            <person name="Tani A."/>
            <person name="Ola A."/>
            <person name="Ogura Y."/>
            <person name="Katsura K."/>
            <person name="Hayashi T."/>
        </authorList>
    </citation>
    <scope>NUCLEOTIDE SEQUENCE</scope>
    <source>
        <strain evidence="4">LMG 23639</strain>
    </source>
</reference>
<evidence type="ECO:0000259" key="3">
    <source>
        <dbReference type="PROSITE" id="PS50894"/>
    </source>
</evidence>
<keyword evidence="2" id="KW-0597">Phosphoprotein</keyword>
<evidence type="ECO:0000313" key="5">
    <source>
        <dbReference type="Proteomes" id="UP001055102"/>
    </source>
</evidence>
<dbReference type="InterPro" id="IPR008207">
    <property type="entry name" value="Sig_transdc_His_kin_Hpt_dom"/>
</dbReference>
<gene>
    <name evidence="4" type="ORF">AOPFMNJM_0056</name>
</gene>
<dbReference type="Gene3D" id="1.20.120.160">
    <property type="entry name" value="HPT domain"/>
    <property type="match status" value="1"/>
</dbReference>
<comment type="caution">
    <text evidence="4">The sequence shown here is derived from an EMBL/GenBank/DDBJ whole genome shotgun (WGS) entry which is preliminary data.</text>
</comment>
<protein>
    <recommendedName>
        <fullName evidence="3">HPt domain-containing protein</fullName>
    </recommendedName>
</protein>
<keyword evidence="1" id="KW-0902">Two-component regulatory system</keyword>
<keyword evidence="5" id="KW-1185">Reference proteome</keyword>
<dbReference type="EMBL" id="BPQR01000001">
    <property type="protein sequence ID" value="GJE04764.1"/>
    <property type="molecule type" value="Genomic_DNA"/>
</dbReference>
<sequence length="108" mass="10638">MSTEIDHAHLAAQTGGDTSLARELLDLFAGQCGSLVPKILDPALPAADRADAAHTLRGSAAGIGAPRVAAACETLEAGLRVTGSAAPDALAVLTAAAEAAVAEIGRRG</sequence>
<dbReference type="RefSeq" id="WP_306308066.1">
    <property type="nucleotide sequence ID" value="NZ_BPQR01000001.1"/>
</dbReference>
<evidence type="ECO:0000313" key="4">
    <source>
        <dbReference type="EMBL" id="GJE04764.1"/>
    </source>
</evidence>
<dbReference type="Proteomes" id="UP001055102">
    <property type="component" value="Unassembled WGS sequence"/>
</dbReference>
<feature type="domain" description="HPt" evidence="3">
    <location>
        <begin position="17"/>
        <end position="107"/>
    </location>
</feature>
<accession>A0ABQ4SSK8</accession>
<feature type="modified residue" description="Phosphohistidine" evidence="2">
    <location>
        <position position="54"/>
    </location>
</feature>
<evidence type="ECO:0000256" key="1">
    <source>
        <dbReference type="ARBA" id="ARBA00023012"/>
    </source>
</evidence>
<name>A0ABQ4SSK8_9HYPH</name>